<dbReference type="Proteomes" id="UP000677228">
    <property type="component" value="Unassembled WGS sequence"/>
</dbReference>
<dbReference type="GO" id="GO:0071014">
    <property type="term" value="C:post-mRNA release spliceosomal complex"/>
    <property type="evidence" value="ECO:0007669"/>
    <property type="project" value="TreeGrafter"/>
</dbReference>
<keyword evidence="3" id="KW-0507">mRNA processing</keyword>
<evidence type="ECO:0000256" key="5">
    <source>
        <dbReference type="ARBA" id="ARBA00022737"/>
    </source>
</evidence>
<dbReference type="Pfam" id="PF23220">
    <property type="entry name" value="HAT_Syf1_M"/>
    <property type="match status" value="1"/>
</dbReference>
<evidence type="ECO:0000259" key="9">
    <source>
        <dbReference type="Pfam" id="PF23231"/>
    </source>
</evidence>
<gene>
    <name evidence="10" type="ORF">OVA965_LOCUS29690</name>
    <name evidence="11" type="ORF">TMI583_LOCUS30474</name>
</gene>
<evidence type="ECO:0000313" key="12">
    <source>
        <dbReference type="Proteomes" id="UP000677228"/>
    </source>
</evidence>
<dbReference type="EMBL" id="CAJNOK010021067">
    <property type="protein sequence ID" value="CAF1326594.1"/>
    <property type="molecule type" value="Genomic_DNA"/>
</dbReference>
<dbReference type="Gene3D" id="1.25.40.10">
    <property type="entry name" value="Tetratricopeptide repeat domain"/>
    <property type="match status" value="2"/>
</dbReference>
<name>A0A8S2F2T8_9BILA</name>
<evidence type="ECO:0000256" key="4">
    <source>
        <dbReference type="ARBA" id="ARBA00022728"/>
    </source>
</evidence>
<sequence>MTFGGSEGVIRNQLVKLNLNMYNKVKTKFHLNFALAEPYIEVLNRDNFVSNEEKSNHQLWTELCELISKNPSKLKSTEGESIIRQGIEKLKDHVGQLWTSLADYYIRADCFEKTRDIFEEATDAVLTVFDAYAQSEEGAITVKFNEEQLTEDDALELEIHLARLEYLMDRRPLLLVTKCTLLRQNAHNFNEWLKRVKLYGEQYDKVIETYARAAQTIDLKICTGKLHELWISLAQFYDSNDQLDEARYIYDKGTKVTYRHVDDLACVWCAWCEIELKHENYEEAIRLIARATVLPRHKGDYYDVNGTVQMRLHKNLKLWSFYVNLEEYYDIFGTVKDVYDRIIHLKIVTPQTIINYTVCLEDDKYYEDAFRTYEKGIALFKWPNVYDIWLTYLCKLVQRYSDDSKLERTRDLFEQCLEDCQPKYAKNLNLLYATSEEKHGLDGRTLKINERATEAVEPKKNTRYV</sequence>
<evidence type="ECO:0008006" key="13">
    <source>
        <dbReference type="Google" id="ProtNLM"/>
    </source>
</evidence>
<dbReference type="FunFam" id="1.25.40.10:FF:000137">
    <property type="entry name" value="Pre-mRNA-splicing factor syf1"/>
    <property type="match status" value="1"/>
</dbReference>
<dbReference type="PANTHER" id="PTHR11246:SF5">
    <property type="entry name" value="PRE-MRNA-SPLICING FACTOR SYF1"/>
    <property type="match status" value="1"/>
</dbReference>
<dbReference type="InterPro" id="IPR055430">
    <property type="entry name" value="HAT_Syf1_CNRKL1_C"/>
</dbReference>
<evidence type="ECO:0000256" key="2">
    <source>
        <dbReference type="ARBA" id="ARBA00008644"/>
    </source>
</evidence>
<evidence type="ECO:0000256" key="3">
    <source>
        <dbReference type="ARBA" id="ARBA00022664"/>
    </source>
</evidence>
<keyword evidence="4" id="KW-0747">Spliceosome</keyword>
<feature type="domain" description="Pre-mRNA-splicing factor Syf1/CRNKL1-like C-terminal HAT-repeats" evidence="9">
    <location>
        <begin position="222"/>
        <end position="461"/>
    </location>
</feature>
<keyword evidence="7" id="KW-0539">Nucleus</keyword>
<dbReference type="EMBL" id="CAJOBA010042679">
    <property type="protein sequence ID" value="CAF4137859.1"/>
    <property type="molecule type" value="Genomic_DNA"/>
</dbReference>
<feature type="domain" description="Pre-mRNA-splicing factor SYF1 central HAT repeats" evidence="8">
    <location>
        <begin position="36"/>
        <end position="217"/>
    </location>
</feature>
<dbReference type="InterPro" id="IPR045075">
    <property type="entry name" value="Syf1-like"/>
</dbReference>
<comment type="caution">
    <text evidence="10">The sequence shown here is derived from an EMBL/GenBank/DDBJ whole genome shotgun (WGS) entry which is preliminary data.</text>
</comment>
<organism evidence="10 12">
    <name type="scientific">Didymodactylos carnosus</name>
    <dbReference type="NCBI Taxonomy" id="1234261"/>
    <lineage>
        <taxon>Eukaryota</taxon>
        <taxon>Metazoa</taxon>
        <taxon>Spiralia</taxon>
        <taxon>Gnathifera</taxon>
        <taxon>Rotifera</taxon>
        <taxon>Eurotatoria</taxon>
        <taxon>Bdelloidea</taxon>
        <taxon>Philodinida</taxon>
        <taxon>Philodinidae</taxon>
        <taxon>Didymodactylos</taxon>
    </lineage>
</organism>
<comment type="subcellular location">
    <subcellularLocation>
        <location evidence="1">Nucleus</location>
    </subcellularLocation>
</comment>
<dbReference type="PANTHER" id="PTHR11246">
    <property type="entry name" value="PRE-MRNA SPLICING FACTOR"/>
    <property type="match status" value="1"/>
</dbReference>
<dbReference type="Proteomes" id="UP000682733">
    <property type="component" value="Unassembled WGS sequence"/>
</dbReference>
<evidence type="ECO:0000256" key="6">
    <source>
        <dbReference type="ARBA" id="ARBA00023187"/>
    </source>
</evidence>
<protein>
    <recommendedName>
        <fullName evidence="13">Pre-mRNA-splicing factor SYF1</fullName>
    </recommendedName>
</protein>
<proteinExistence type="inferred from homology"/>
<dbReference type="GO" id="GO:0000974">
    <property type="term" value="C:Prp19 complex"/>
    <property type="evidence" value="ECO:0007669"/>
    <property type="project" value="TreeGrafter"/>
</dbReference>
<dbReference type="InterPro" id="IPR011990">
    <property type="entry name" value="TPR-like_helical_dom_sf"/>
</dbReference>
<keyword evidence="5" id="KW-0677">Repeat</keyword>
<dbReference type="SUPFAM" id="SSF48452">
    <property type="entry name" value="TPR-like"/>
    <property type="match status" value="2"/>
</dbReference>
<dbReference type="InterPro" id="IPR056350">
    <property type="entry name" value="HAT_Syf1_central"/>
</dbReference>
<reference evidence="10" key="1">
    <citation type="submission" date="2021-02" db="EMBL/GenBank/DDBJ databases">
        <authorList>
            <person name="Nowell W R."/>
        </authorList>
    </citation>
    <scope>NUCLEOTIDE SEQUENCE</scope>
</reference>
<dbReference type="FunFam" id="1.25.40.10:FF:000023">
    <property type="entry name" value="Pre-mRNA-splicing factor SYF1"/>
    <property type="match status" value="1"/>
</dbReference>
<keyword evidence="6" id="KW-0508">mRNA splicing</keyword>
<evidence type="ECO:0000313" key="10">
    <source>
        <dbReference type="EMBL" id="CAF1326594.1"/>
    </source>
</evidence>
<dbReference type="Pfam" id="PF23231">
    <property type="entry name" value="HAT_Syf1_CNRKL1_C"/>
    <property type="match status" value="1"/>
</dbReference>
<comment type="similarity">
    <text evidence="2">Belongs to the crooked-neck family.</text>
</comment>
<dbReference type="GO" id="GO:0071007">
    <property type="term" value="C:U2-type catalytic step 2 spliceosome"/>
    <property type="evidence" value="ECO:0007669"/>
    <property type="project" value="TreeGrafter"/>
</dbReference>
<evidence type="ECO:0000256" key="7">
    <source>
        <dbReference type="ARBA" id="ARBA00023242"/>
    </source>
</evidence>
<evidence type="ECO:0000313" key="11">
    <source>
        <dbReference type="EMBL" id="CAF4137859.1"/>
    </source>
</evidence>
<evidence type="ECO:0000256" key="1">
    <source>
        <dbReference type="ARBA" id="ARBA00004123"/>
    </source>
</evidence>
<evidence type="ECO:0000259" key="8">
    <source>
        <dbReference type="Pfam" id="PF23220"/>
    </source>
</evidence>
<accession>A0A8S2F2T8</accession>
<dbReference type="GO" id="GO:0000349">
    <property type="term" value="P:generation of catalytic spliceosome for first transesterification step"/>
    <property type="evidence" value="ECO:0007669"/>
    <property type="project" value="TreeGrafter"/>
</dbReference>
<dbReference type="AlphaFoldDB" id="A0A8S2F2T8"/>